<keyword evidence="7" id="KW-1185">Reference proteome</keyword>
<comment type="function">
    <text evidence="5">Catalyzes the methylation of C-1 in cobalt-precorrin-5B to form cobalt-precorrin-6A.</text>
</comment>
<comment type="similarity">
    <text evidence="5">Belongs to the CbiD family.</text>
</comment>
<keyword evidence="3 5" id="KW-0808">Transferase</keyword>
<sequence length="396" mass="43170">MEKQDLGTVWKDQKQLRRGYTTGSCSAAAAKAAAGMLLGKEELKTVSLKTPAGLILYLEVEEIQRTAASVSCAIRKDSGDDPDVTNGALVFATVSTDKAEFLKEKDKTWFEDERGLYLTGGEGVGRVTRKGLEQKPGQAAINRVPRDMIFSAVAEQKERYHFHEPLYIEISVPKGAEIAERTFNPRLGIEGGISILGTSGIVEPMSEKALLDTILLEMKMLRDSGHRYCYVVPGNYGSDFLTEQLGYDPAMAVKCSNYIGDTLDLAVQLGMEGILLVGHIGKLVKVAAGVMNTHSRQADCRMEVLASHGAMAGLGQEQVKKIMNCITTTEALEILREAGVLEDVMVSVMGKMEQALIHRAGKQLKLGVIMFSEGEILGKAGKVTEILEEIKREESR</sequence>
<dbReference type="PANTHER" id="PTHR35863">
    <property type="entry name" value="COBALT-PRECORRIN-5B C(1)-METHYLTRANSFERASE"/>
    <property type="match status" value="1"/>
</dbReference>
<accession>A0A391P579</accession>
<evidence type="ECO:0000313" key="6">
    <source>
        <dbReference type="EMBL" id="GCA67366.1"/>
    </source>
</evidence>
<evidence type="ECO:0000256" key="4">
    <source>
        <dbReference type="ARBA" id="ARBA00022691"/>
    </source>
</evidence>
<dbReference type="PIRSF" id="PIRSF026782">
    <property type="entry name" value="CbiD"/>
    <property type="match status" value="1"/>
</dbReference>
<dbReference type="Proteomes" id="UP000265643">
    <property type="component" value="Unassembled WGS sequence"/>
</dbReference>
<dbReference type="UniPathway" id="UPA00148">
    <property type="reaction ID" value="UER00227"/>
</dbReference>
<dbReference type="AlphaFoldDB" id="A0A391P579"/>
<dbReference type="HAMAP" id="MF_00787">
    <property type="entry name" value="CbiD"/>
    <property type="match status" value="1"/>
</dbReference>
<proteinExistence type="inferred from homology"/>
<dbReference type="EC" id="2.1.1.195" evidence="5"/>
<dbReference type="NCBIfam" id="TIGR00312">
    <property type="entry name" value="cbiD"/>
    <property type="match status" value="1"/>
</dbReference>
<protein>
    <recommendedName>
        <fullName evidence="5">Cobalt-precorrin-5B C(1)-methyltransferase</fullName>
        <ecNumber evidence="5">2.1.1.195</ecNumber>
    </recommendedName>
    <alternativeName>
        <fullName evidence="5">Cobalt-precorrin-6A synthase</fullName>
    </alternativeName>
</protein>
<keyword evidence="4 5" id="KW-0949">S-adenosyl-L-methionine</keyword>
<dbReference type="Gene3D" id="3.30.2110.10">
    <property type="entry name" value="CbiD-like"/>
    <property type="match status" value="1"/>
</dbReference>
<dbReference type="SUPFAM" id="SSF111342">
    <property type="entry name" value="CbiD-like"/>
    <property type="match status" value="1"/>
</dbReference>
<dbReference type="PANTHER" id="PTHR35863:SF1">
    <property type="entry name" value="COBALT-PRECORRIN-5B C(1)-METHYLTRANSFERASE"/>
    <property type="match status" value="1"/>
</dbReference>
<dbReference type="InterPro" id="IPR036074">
    <property type="entry name" value="CbiD_sf"/>
</dbReference>
<dbReference type="Pfam" id="PF01888">
    <property type="entry name" value="CbiD"/>
    <property type="match status" value="1"/>
</dbReference>
<comment type="pathway">
    <text evidence="5">Cofactor biosynthesis; adenosylcobalamin biosynthesis; cob(II)yrinate a,c-diamide from sirohydrochlorin (anaerobic route): step 6/10.</text>
</comment>
<dbReference type="GO" id="GO:0043780">
    <property type="term" value="F:cobalt-precorrin-5B C1-methyltransferase activity"/>
    <property type="evidence" value="ECO:0007669"/>
    <property type="project" value="RHEA"/>
</dbReference>
<dbReference type="EMBL" id="BHGK01000001">
    <property type="protein sequence ID" value="GCA67366.1"/>
    <property type="molecule type" value="Genomic_DNA"/>
</dbReference>
<evidence type="ECO:0000256" key="1">
    <source>
        <dbReference type="ARBA" id="ARBA00022573"/>
    </source>
</evidence>
<dbReference type="InterPro" id="IPR002748">
    <property type="entry name" value="CbiD"/>
</dbReference>
<reference evidence="7" key="1">
    <citation type="submission" date="2018-09" db="EMBL/GenBank/DDBJ databases">
        <title>Draft Genome Sequence of Mediterraneibacter sp. KCTC 15684.</title>
        <authorList>
            <person name="Kim J.S."/>
            <person name="Han K.I."/>
            <person name="Suh M.K."/>
            <person name="Lee K.C."/>
            <person name="Eom M.K."/>
            <person name="Lee J.H."/>
            <person name="Park S.H."/>
            <person name="Kang S.W."/>
            <person name="Park J.E."/>
            <person name="Oh B.S."/>
            <person name="Yu S.Y."/>
            <person name="Choi S.H."/>
            <person name="Lee D.H."/>
            <person name="Yoon H."/>
            <person name="Kim B."/>
            <person name="Yang S.J."/>
            <person name="Lee J.S."/>
        </authorList>
    </citation>
    <scope>NUCLEOTIDE SEQUENCE [LARGE SCALE GENOMIC DNA]</scope>
    <source>
        <strain evidence="7">KCTC 15684</strain>
    </source>
</reference>
<name>A0A391P579_9FIRM</name>
<comment type="catalytic activity">
    <reaction evidence="5">
        <text>Co-precorrin-5B + S-adenosyl-L-methionine = Co-precorrin-6A + S-adenosyl-L-homocysteine</text>
        <dbReference type="Rhea" id="RHEA:26285"/>
        <dbReference type="ChEBI" id="CHEBI:57856"/>
        <dbReference type="ChEBI" id="CHEBI:59789"/>
        <dbReference type="ChEBI" id="CHEBI:60063"/>
        <dbReference type="ChEBI" id="CHEBI:60064"/>
        <dbReference type="EC" id="2.1.1.195"/>
    </reaction>
</comment>
<gene>
    <name evidence="5 6" type="primary">cbiD</name>
    <name evidence="6" type="ORF">KGMB01110_18020</name>
</gene>
<evidence type="ECO:0000313" key="7">
    <source>
        <dbReference type="Proteomes" id="UP000265643"/>
    </source>
</evidence>
<dbReference type="GO" id="GO:0032259">
    <property type="term" value="P:methylation"/>
    <property type="evidence" value="ECO:0007669"/>
    <property type="project" value="UniProtKB-KW"/>
</dbReference>
<comment type="caution">
    <text evidence="6">The sequence shown here is derived from an EMBL/GenBank/DDBJ whole genome shotgun (WGS) entry which is preliminary data.</text>
</comment>
<evidence type="ECO:0000256" key="2">
    <source>
        <dbReference type="ARBA" id="ARBA00022603"/>
    </source>
</evidence>
<organism evidence="6 7">
    <name type="scientific">Mediterraneibacter butyricigenes</name>
    <dbReference type="NCBI Taxonomy" id="2316025"/>
    <lineage>
        <taxon>Bacteria</taxon>
        <taxon>Bacillati</taxon>
        <taxon>Bacillota</taxon>
        <taxon>Clostridia</taxon>
        <taxon>Lachnospirales</taxon>
        <taxon>Lachnospiraceae</taxon>
        <taxon>Mediterraneibacter</taxon>
    </lineage>
</organism>
<evidence type="ECO:0000256" key="3">
    <source>
        <dbReference type="ARBA" id="ARBA00022679"/>
    </source>
</evidence>
<keyword evidence="2 5" id="KW-0489">Methyltransferase</keyword>
<dbReference type="RefSeq" id="WP_119298109.1">
    <property type="nucleotide sequence ID" value="NZ_BHGK01000001.1"/>
</dbReference>
<evidence type="ECO:0000256" key="5">
    <source>
        <dbReference type="HAMAP-Rule" id="MF_00787"/>
    </source>
</evidence>
<keyword evidence="1 5" id="KW-0169">Cobalamin biosynthesis</keyword>
<dbReference type="GO" id="GO:0019251">
    <property type="term" value="P:anaerobic cobalamin biosynthetic process"/>
    <property type="evidence" value="ECO:0007669"/>
    <property type="project" value="UniProtKB-UniRule"/>
</dbReference>